<proteinExistence type="predicted"/>
<dbReference type="Proteomes" id="UP001345963">
    <property type="component" value="Unassembled WGS sequence"/>
</dbReference>
<sequence>MMCCVNWRYIYKTELNWIEKNIYFIVPPVGKLMYQQQSERQMDVVTRVRFIVQVNTQVLIRVHYLNVRSLDVLQCAPTEIHHQLLGFPHVTTLYPELSSVSRLTMVETSENFCKWQLGKLIKKCAV</sequence>
<protein>
    <submittedName>
        <fullName evidence="1">Uncharacterized protein</fullName>
    </submittedName>
</protein>
<evidence type="ECO:0000313" key="2">
    <source>
        <dbReference type="Proteomes" id="UP001345963"/>
    </source>
</evidence>
<reference evidence="1 2" key="1">
    <citation type="submission" date="2021-07" db="EMBL/GenBank/DDBJ databases">
        <authorList>
            <person name="Palmer J.M."/>
        </authorList>
    </citation>
    <scope>NUCLEOTIDE SEQUENCE [LARGE SCALE GENOMIC DNA]</scope>
    <source>
        <strain evidence="1 2">AT_MEX2019</strain>
        <tissue evidence="1">Muscle</tissue>
    </source>
</reference>
<accession>A0ABU7AS96</accession>
<evidence type="ECO:0000313" key="1">
    <source>
        <dbReference type="EMBL" id="MED6240554.1"/>
    </source>
</evidence>
<gene>
    <name evidence="1" type="ORF">ATANTOWER_023176</name>
</gene>
<organism evidence="1 2">
    <name type="scientific">Ataeniobius toweri</name>
    <dbReference type="NCBI Taxonomy" id="208326"/>
    <lineage>
        <taxon>Eukaryota</taxon>
        <taxon>Metazoa</taxon>
        <taxon>Chordata</taxon>
        <taxon>Craniata</taxon>
        <taxon>Vertebrata</taxon>
        <taxon>Euteleostomi</taxon>
        <taxon>Actinopterygii</taxon>
        <taxon>Neopterygii</taxon>
        <taxon>Teleostei</taxon>
        <taxon>Neoteleostei</taxon>
        <taxon>Acanthomorphata</taxon>
        <taxon>Ovalentaria</taxon>
        <taxon>Atherinomorphae</taxon>
        <taxon>Cyprinodontiformes</taxon>
        <taxon>Goodeidae</taxon>
        <taxon>Ataeniobius</taxon>
    </lineage>
</organism>
<name>A0ABU7AS96_9TELE</name>
<keyword evidence="2" id="KW-1185">Reference proteome</keyword>
<dbReference type="EMBL" id="JAHUTI010024797">
    <property type="protein sequence ID" value="MED6240554.1"/>
    <property type="molecule type" value="Genomic_DNA"/>
</dbReference>
<comment type="caution">
    <text evidence="1">The sequence shown here is derived from an EMBL/GenBank/DDBJ whole genome shotgun (WGS) entry which is preliminary data.</text>
</comment>